<sequence>MRVNYWSLYHSKVQEVGRQSMFRGSTAPTNPGRSTCSLLTYYNSWVQKGGGLLRPLEIRVTIEPPSHSTTYTSLVKGLFRNFSFFH</sequence>
<dbReference type="EMBL" id="WNTK01000003">
    <property type="protein sequence ID" value="KAG9487050.1"/>
    <property type="molecule type" value="Genomic_DNA"/>
</dbReference>
<protein>
    <submittedName>
        <fullName evidence="1">Uncharacterized protein</fullName>
    </submittedName>
</protein>
<proteinExistence type="predicted"/>
<reference evidence="1" key="1">
    <citation type="thesis" date="2020" institute="ProQuest LLC" country="789 East Eisenhower Parkway, Ann Arbor, MI, USA">
        <title>Comparative Genomics and Chromosome Evolution.</title>
        <authorList>
            <person name="Mudd A.B."/>
        </authorList>
    </citation>
    <scope>NUCLEOTIDE SEQUENCE</scope>
    <source>
        <strain evidence="1">HN-11 Male</strain>
        <tissue evidence="1">Kidney and liver</tissue>
    </source>
</reference>
<accession>A0A8J6FHX6</accession>
<evidence type="ECO:0000313" key="1">
    <source>
        <dbReference type="EMBL" id="KAG9487050.1"/>
    </source>
</evidence>
<comment type="caution">
    <text evidence="1">The sequence shown here is derived from an EMBL/GenBank/DDBJ whole genome shotgun (WGS) entry which is preliminary data.</text>
</comment>
<gene>
    <name evidence="1" type="ORF">GDO78_007105</name>
</gene>
<name>A0A8J6FHX6_ELECQ</name>
<dbReference type="AlphaFoldDB" id="A0A8J6FHX6"/>
<evidence type="ECO:0000313" key="2">
    <source>
        <dbReference type="Proteomes" id="UP000770717"/>
    </source>
</evidence>
<keyword evidence="2" id="KW-1185">Reference proteome</keyword>
<organism evidence="1 2">
    <name type="scientific">Eleutherodactylus coqui</name>
    <name type="common">Puerto Rican coqui</name>
    <dbReference type="NCBI Taxonomy" id="57060"/>
    <lineage>
        <taxon>Eukaryota</taxon>
        <taxon>Metazoa</taxon>
        <taxon>Chordata</taxon>
        <taxon>Craniata</taxon>
        <taxon>Vertebrata</taxon>
        <taxon>Euteleostomi</taxon>
        <taxon>Amphibia</taxon>
        <taxon>Batrachia</taxon>
        <taxon>Anura</taxon>
        <taxon>Neobatrachia</taxon>
        <taxon>Hyloidea</taxon>
        <taxon>Eleutherodactylidae</taxon>
        <taxon>Eleutherodactylinae</taxon>
        <taxon>Eleutherodactylus</taxon>
        <taxon>Eleutherodactylus</taxon>
    </lineage>
</organism>
<dbReference type="Proteomes" id="UP000770717">
    <property type="component" value="Unassembled WGS sequence"/>
</dbReference>